<dbReference type="Pfam" id="PF03629">
    <property type="entry name" value="SASA"/>
    <property type="match status" value="2"/>
</dbReference>
<dbReference type="STRING" id="1302689.RG47T_2777"/>
<name>A0A1Q5ZZY8_9SPHI</name>
<dbReference type="GO" id="GO:0001681">
    <property type="term" value="F:sialate O-acetylesterase activity"/>
    <property type="evidence" value="ECO:0007669"/>
    <property type="project" value="InterPro"/>
</dbReference>
<dbReference type="PANTHER" id="PTHR22901:SF0">
    <property type="entry name" value="SIALATE O-ACETYLESTERASE"/>
    <property type="match status" value="1"/>
</dbReference>
<keyword evidence="1" id="KW-0378">Hydrolase</keyword>
<evidence type="ECO:0000313" key="4">
    <source>
        <dbReference type="Proteomes" id="UP000186720"/>
    </source>
</evidence>
<dbReference type="InterPro" id="IPR008979">
    <property type="entry name" value="Galactose-bd-like_sf"/>
</dbReference>
<dbReference type="EMBL" id="MPPL01000001">
    <property type="protein sequence ID" value="OKS87317.1"/>
    <property type="molecule type" value="Genomic_DNA"/>
</dbReference>
<accession>A0A1Q5ZZY8</accession>
<dbReference type="SUPFAM" id="SSF52266">
    <property type="entry name" value="SGNH hydrolase"/>
    <property type="match status" value="1"/>
</dbReference>
<sequence>MSWFLLTIPSAYAQVSLPKLVSDNMVLQRDTKIKLWGWAGRHEKVTIKFNNKTGKAITGDDGKWMILLPVMKAGGPYTMEISASNHITIRNILIGDVWFCSGQSNMVINMERVKERYPEDIAQANYPEIRNFFIPTVADVRKVHDELPASEWKAATPTNTLNFGAASYFFARKLYLKYHVPIGIINASVGGTPIEAWISEGGLKQFPEYQTKLANFKDSVYMGKLLAKKDPPIKKPEADKGLTGPVKWYDTTYVPQGWHKFWLPGYWADQGVKGLNGTVWFRKEINIPASMTGTPAKLFMGRIIDADQAYVNGVLVGGTTYQYPPRRYDVAQGLLKPGKNIIVVRVVNTAGKGGFVPEKPYFLSAGGQNIDLRGDWQYQVGEVFETQWGAGSANNFSAQNEPAGLYNTMVAPVINYAVKGFVWYQGESNTAKPQAYQYLLPALISDWRSKWNNVKLPFIYAQLPNFMEVQYSPSESQWAEMRESQLKALAVPNTAMSVNIDAGEWNDIHPLDKKDVGERLALGAEKLAYHDETVVLSGPIYQSAKIEGNKITLTFNNIGSGLAAKDGGELQYFAIAGKNKKYVWAKARIEGNTVVVWNDDITEPLYVRYAWADNPEGANLYNKDGLPASPFTTDTQ</sequence>
<proteinExistence type="predicted"/>
<dbReference type="Gene3D" id="3.40.50.1110">
    <property type="entry name" value="SGNH hydrolase"/>
    <property type="match status" value="2"/>
</dbReference>
<dbReference type="InterPro" id="IPR036514">
    <property type="entry name" value="SGNH_hydro_sf"/>
</dbReference>
<evidence type="ECO:0000259" key="2">
    <source>
        <dbReference type="Pfam" id="PF03629"/>
    </source>
</evidence>
<dbReference type="InterPro" id="IPR005181">
    <property type="entry name" value="SASA"/>
</dbReference>
<gene>
    <name evidence="3" type="ORF">RG47T_2777</name>
</gene>
<comment type="caution">
    <text evidence="3">The sequence shown here is derived from an EMBL/GenBank/DDBJ whole genome shotgun (WGS) entry which is preliminary data.</text>
</comment>
<dbReference type="PANTHER" id="PTHR22901">
    <property type="entry name" value="SIALATE O-ACETYLESTERASE"/>
    <property type="match status" value="1"/>
</dbReference>
<dbReference type="SUPFAM" id="SSF49785">
    <property type="entry name" value="Galactose-binding domain-like"/>
    <property type="match status" value="1"/>
</dbReference>
<protein>
    <recommendedName>
        <fullName evidence="2">Sialate O-acetylesterase domain-containing protein</fullName>
    </recommendedName>
</protein>
<dbReference type="GO" id="GO:0005975">
    <property type="term" value="P:carbohydrate metabolic process"/>
    <property type="evidence" value="ECO:0007669"/>
    <property type="project" value="InterPro"/>
</dbReference>
<evidence type="ECO:0000256" key="1">
    <source>
        <dbReference type="ARBA" id="ARBA00022801"/>
    </source>
</evidence>
<dbReference type="GO" id="GO:0004553">
    <property type="term" value="F:hydrolase activity, hydrolyzing O-glycosyl compounds"/>
    <property type="evidence" value="ECO:0007669"/>
    <property type="project" value="InterPro"/>
</dbReference>
<feature type="domain" description="Sialate O-acetylesterase" evidence="2">
    <location>
        <begin position="96"/>
        <end position="218"/>
    </location>
</feature>
<dbReference type="Gene3D" id="2.60.120.260">
    <property type="entry name" value="Galactose-binding domain-like"/>
    <property type="match status" value="1"/>
</dbReference>
<dbReference type="InterPro" id="IPR039329">
    <property type="entry name" value="SIAE"/>
</dbReference>
<keyword evidence="4" id="KW-1185">Reference proteome</keyword>
<reference evidence="3 4" key="1">
    <citation type="submission" date="2016-11" db="EMBL/GenBank/DDBJ databases">
        <title>Whole Genome Sequencing of Mucilaginibacter polytrichastri RG4-7(T) isolated from the moss sample.</title>
        <authorList>
            <person name="Li Y."/>
        </authorList>
    </citation>
    <scope>NUCLEOTIDE SEQUENCE [LARGE SCALE GENOMIC DNA]</scope>
    <source>
        <strain evidence="3 4">RG4-7</strain>
    </source>
</reference>
<feature type="domain" description="Sialate O-acetylesterase" evidence="2">
    <location>
        <begin position="403"/>
        <end position="499"/>
    </location>
</feature>
<organism evidence="3 4">
    <name type="scientific">Mucilaginibacter polytrichastri</name>
    <dbReference type="NCBI Taxonomy" id="1302689"/>
    <lineage>
        <taxon>Bacteria</taxon>
        <taxon>Pseudomonadati</taxon>
        <taxon>Bacteroidota</taxon>
        <taxon>Sphingobacteriia</taxon>
        <taxon>Sphingobacteriales</taxon>
        <taxon>Sphingobacteriaceae</taxon>
        <taxon>Mucilaginibacter</taxon>
    </lineage>
</organism>
<dbReference type="AlphaFoldDB" id="A0A1Q5ZZY8"/>
<evidence type="ECO:0000313" key="3">
    <source>
        <dbReference type="EMBL" id="OKS87317.1"/>
    </source>
</evidence>
<dbReference type="Proteomes" id="UP000186720">
    <property type="component" value="Unassembled WGS sequence"/>
</dbReference>